<keyword evidence="3" id="KW-1185">Reference proteome</keyword>
<protein>
    <recommendedName>
        <fullName evidence="1">Hemerythrin-like domain-containing protein</fullName>
    </recommendedName>
</protein>
<organism evidence="2 3">
    <name type="scientific">Anaeromyxobacter oryzae</name>
    <dbReference type="NCBI Taxonomy" id="2918170"/>
    <lineage>
        <taxon>Bacteria</taxon>
        <taxon>Pseudomonadati</taxon>
        <taxon>Myxococcota</taxon>
        <taxon>Myxococcia</taxon>
        <taxon>Myxococcales</taxon>
        <taxon>Cystobacterineae</taxon>
        <taxon>Anaeromyxobacteraceae</taxon>
        <taxon>Anaeromyxobacter</taxon>
    </lineage>
</organism>
<name>A0ABM7WSG1_9BACT</name>
<evidence type="ECO:0000313" key="2">
    <source>
        <dbReference type="EMBL" id="BDG02415.1"/>
    </source>
</evidence>
<dbReference type="Pfam" id="PF01814">
    <property type="entry name" value="Hemerythrin"/>
    <property type="match status" value="1"/>
</dbReference>
<feature type="domain" description="Hemerythrin-like" evidence="1">
    <location>
        <begin position="13"/>
        <end position="138"/>
    </location>
</feature>
<accession>A0ABM7WSG1</accession>
<gene>
    <name evidence="2" type="ORF">AMOR_14110</name>
</gene>
<proteinExistence type="predicted"/>
<dbReference type="EMBL" id="AP025591">
    <property type="protein sequence ID" value="BDG02415.1"/>
    <property type="molecule type" value="Genomic_DNA"/>
</dbReference>
<dbReference type="Gene3D" id="1.20.120.520">
    <property type="entry name" value="nmb1532 protein domain like"/>
    <property type="match status" value="1"/>
</dbReference>
<sequence length="161" mass="18036">MPETTKVTQGFLDGHAALRKQLEIHKAGVGGLHGASREAARVTMDRAVLFLDEEIRPHASWEEVKFYPLLDSMVGGRAPFTATMRHEHAIIDRWIEDLAVNAGSTAPDVVWFARSADRLFGLIEAHFEEEEAVLLPILERRYETADDFERAVGGEIHAHSH</sequence>
<evidence type="ECO:0000313" key="3">
    <source>
        <dbReference type="Proteomes" id="UP001162891"/>
    </source>
</evidence>
<dbReference type="Proteomes" id="UP001162891">
    <property type="component" value="Chromosome"/>
</dbReference>
<dbReference type="InterPro" id="IPR012312">
    <property type="entry name" value="Hemerythrin-like"/>
</dbReference>
<reference evidence="3" key="1">
    <citation type="journal article" date="2022" name="Int. J. Syst. Evol. Microbiol.">
        <title>Anaeromyxobacter oryzae sp. nov., Anaeromyxobacter diazotrophicus sp. nov. and Anaeromyxobacter paludicola sp. nov., isolated from paddy soils.</title>
        <authorList>
            <person name="Itoh H."/>
            <person name="Xu Z."/>
            <person name="Mise K."/>
            <person name="Masuda Y."/>
            <person name="Ushijima N."/>
            <person name="Hayakawa C."/>
            <person name="Shiratori Y."/>
            <person name="Senoo K."/>
        </authorList>
    </citation>
    <scope>NUCLEOTIDE SEQUENCE [LARGE SCALE GENOMIC DNA]</scope>
    <source>
        <strain evidence="3">Red232</strain>
    </source>
</reference>
<evidence type="ECO:0000259" key="1">
    <source>
        <dbReference type="Pfam" id="PF01814"/>
    </source>
</evidence>